<keyword evidence="2" id="KW-0964">Secreted</keyword>
<evidence type="ECO:0000256" key="9">
    <source>
        <dbReference type="RuleBase" id="RU363034"/>
    </source>
</evidence>
<dbReference type="SUPFAM" id="SSF49854">
    <property type="entry name" value="Spermadhesin, CUB domain"/>
    <property type="match status" value="1"/>
</dbReference>
<dbReference type="GO" id="GO:0005576">
    <property type="term" value="C:extracellular region"/>
    <property type="evidence" value="ECO:0007669"/>
    <property type="project" value="UniProtKB-SubCell"/>
</dbReference>
<dbReference type="Pfam" id="PF00089">
    <property type="entry name" value="Trypsin"/>
    <property type="match status" value="1"/>
</dbReference>
<dbReference type="AlphaFoldDB" id="A0AB38ZEK5"/>
<name>A0AB38ZEK5_9HEMI</name>
<dbReference type="InterPro" id="IPR001314">
    <property type="entry name" value="Peptidase_S1A"/>
</dbReference>
<dbReference type="CDD" id="cd00190">
    <property type="entry name" value="Tryp_SPc"/>
    <property type="match status" value="1"/>
</dbReference>
<evidence type="ECO:0000256" key="3">
    <source>
        <dbReference type="ARBA" id="ARBA00022670"/>
    </source>
</evidence>
<dbReference type="InterPro" id="IPR018114">
    <property type="entry name" value="TRYPSIN_HIS"/>
</dbReference>
<dbReference type="Gene3D" id="2.40.10.10">
    <property type="entry name" value="Trypsin-like serine proteases"/>
    <property type="match status" value="1"/>
</dbReference>
<dbReference type="FunFam" id="2.40.10.10:FF:000146">
    <property type="entry name" value="Serine protease 53"/>
    <property type="match status" value="1"/>
</dbReference>
<reference evidence="12" key="1">
    <citation type="submission" date="2024-03" db="EMBL/GenBank/DDBJ databases">
        <title>Venom adaptation and exaptation during the trophic switch to blood-feeding by kissing bugs (Reduviidae: Triatominae).</title>
        <authorList>
            <person name="Zdenek C.N."/>
            <person name="Cardoso F.C."/>
            <person name="Robinson S.D."/>
            <person name="Mercedes R.S."/>
            <person name="Raidjoe E.R."/>
            <person name="Hernandez-Vargas M.J."/>
            <person name="Jin J."/>
            <person name="Corzo G."/>
            <person name="Vetter I."/>
            <person name="King G.F."/>
            <person name="Fry B.G."/>
            <person name="Walker A."/>
        </authorList>
    </citation>
    <scope>NUCLEOTIDE SEQUENCE</scope>
</reference>
<keyword evidence="3 9" id="KW-0645">Protease</keyword>
<proteinExistence type="evidence at transcript level"/>
<organism evidence="12">
    <name type="scientific">Oncocephalus sp</name>
    <dbReference type="NCBI Taxonomy" id="2944721"/>
    <lineage>
        <taxon>Eukaryota</taxon>
        <taxon>Metazoa</taxon>
        <taxon>Ecdysozoa</taxon>
        <taxon>Arthropoda</taxon>
        <taxon>Hexapoda</taxon>
        <taxon>Insecta</taxon>
        <taxon>Pterygota</taxon>
        <taxon>Neoptera</taxon>
        <taxon>Paraneoptera</taxon>
        <taxon>Hemiptera</taxon>
        <taxon>Heteroptera</taxon>
        <taxon>Panheteroptera</taxon>
        <taxon>Cimicomorpha</taxon>
        <taxon>Reduviidae</taxon>
        <taxon>Stenopodainae</taxon>
        <taxon>Oncocephalus</taxon>
    </lineage>
</organism>
<evidence type="ECO:0000256" key="2">
    <source>
        <dbReference type="ARBA" id="ARBA00022525"/>
    </source>
</evidence>
<dbReference type="Pfam" id="PF00431">
    <property type="entry name" value="CUB"/>
    <property type="match status" value="1"/>
</dbReference>
<feature type="domain" description="Peptidase S1" evidence="11">
    <location>
        <begin position="177"/>
        <end position="408"/>
    </location>
</feature>
<dbReference type="EMBL" id="PP517470">
    <property type="protein sequence ID" value="WXI02720.1"/>
    <property type="molecule type" value="mRNA"/>
</dbReference>
<dbReference type="InterPro" id="IPR000859">
    <property type="entry name" value="CUB_dom"/>
</dbReference>
<dbReference type="GO" id="GO:0006508">
    <property type="term" value="P:proteolysis"/>
    <property type="evidence" value="ECO:0007669"/>
    <property type="project" value="UniProtKB-KW"/>
</dbReference>
<comment type="subcellular location">
    <subcellularLocation>
        <location evidence="1">Secreted</location>
    </subcellularLocation>
</comment>
<dbReference type="PANTHER" id="PTHR24252:SF7">
    <property type="entry name" value="HYALIN"/>
    <property type="match status" value="1"/>
</dbReference>
<evidence type="ECO:0000256" key="4">
    <source>
        <dbReference type="ARBA" id="ARBA00022729"/>
    </source>
</evidence>
<dbReference type="InterPro" id="IPR033116">
    <property type="entry name" value="TRYPSIN_SER"/>
</dbReference>
<evidence type="ECO:0000256" key="1">
    <source>
        <dbReference type="ARBA" id="ARBA00004613"/>
    </source>
</evidence>
<dbReference type="InterPro" id="IPR043504">
    <property type="entry name" value="Peptidase_S1_PA_chymotrypsin"/>
</dbReference>
<dbReference type="SMART" id="SM00020">
    <property type="entry name" value="Tryp_SPc"/>
    <property type="match status" value="1"/>
</dbReference>
<dbReference type="SUPFAM" id="SSF50494">
    <property type="entry name" value="Trypsin-like serine proteases"/>
    <property type="match status" value="1"/>
</dbReference>
<dbReference type="GO" id="GO:0004252">
    <property type="term" value="F:serine-type endopeptidase activity"/>
    <property type="evidence" value="ECO:0007669"/>
    <property type="project" value="InterPro"/>
</dbReference>
<evidence type="ECO:0000256" key="6">
    <source>
        <dbReference type="ARBA" id="ARBA00022825"/>
    </source>
</evidence>
<accession>A0AB38ZEK5</accession>
<dbReference type="InterPro" id="IPR009003">
    <property type="entry name" value="Peptidase_S1_PA"/>
</dbReference>
<dbReference type="PRINTS" id="PR00722">
    <property type="entry name" value="CHYMOTRYPSIN"/>
</dbReference>
<feature type="chain" id="PRO_5044282598" evidence="10">
    <location>
        <begin position="22"/>
        <end position="425"/>
    </location>
</feature>
<dbReference type="PROSITE" id="PS50240">
    <property type="entry name" value="TRYPSIN_DOM"/>
    <property type="match status" value="1"/>
</dbReference>
<evidence type="ECO:0000256" key="5">
    <source>
        <dbReference type="ARBA" id="ARBA00022801"/>
    </source>
</evidence>
<feature type="signal peptide" evidence="10">
    <location>
        <begin position="1"/>
        <end position="21"/>
    </location>
</feature>
<evidence type="ECO:0000313" key="12">
    <source>
        <dbReference type="EMBL" id="WXI02720.1"/>
    </source>
</evidence>
<evidence type="ECO:0000259" key="11">
    <source>
        <dbReference type="PROSITE" id="PS50240"/>
    </source>
</evidence>
<keyword evidence="5 9" id="KW-0378">Hydrolase</keyword>
<sequence length="425" mass="48314">MFTSTVLLVVVLTAGCSLVFGDETENVYIKIGDPAYDSIYYEKLPKNILKKWVFLTDENGQISFMCRDVKISRRAVCKHEEILIDNGELEQRFCGSQYDLKIKSKLNKMIVTLKTSDEDGYMDCLVQAISGPDFDQYKNVESTEVDSSEYGVKRGIKGTTCPCGWSNKPVLKEMARIINGKEAGKYEFPWMAGIRRDGNQFCGGSIITEYHVLTAAHCTYNKHNITLEVLVGTNIRWAELEGQRIKVKQIIEHKFDKSNGNENDISILVLEEKINFNEKVGPVCLSAEYPDIINKYITVMGWGYLKQYDPDQPDYLRKADVRVVDINTCAYKFVRKFSSKNPSRICTWSSDRDSCMGDSGGPLVWLDPETNRYTQVALVSFGKGCNTPNPKVNTAVSYFYEWIKNAVKDTYPEVDICTKIGKWKL</sequence>
<dbReference type="Gene3D" id="2.60.120.290">
    <property type="entry name" value="Spermadhesin, CUB domain"/>
    <property type="match status" value="1"/>
</dbReference>
<evidence type="ECO:0000256" key="10">
    <source>
        <dbReference type="SAM" id="SignalP"/>
    </source>
</evidence>
<protein>
    <submittedName>
        <fullName evidence="12">Venom S1 protease with CUB domain 7</fullName>
    </submittedName>
</protein>
<evidence type="ECO:0000256" key="8">
    <source>
        <dbReference type="ARBA" id="ARBA00023157"/>
    </source>
</evidence>
<dbReference type="PANTHER" id="PTHR24252">
    <property type="entry name" value="ACROSIN-RELATED"/>
    <property type="match status" value="1"/>
</dbReference>
<keyword evidence="8" id="KW-1015">Disulfide bond</keyword>
<dbReference type="InterPro" id="IPR001254">
    <property type="entry name" value="Trypsin_dom"/>
</dbReference>
<keyword evidence="6 9" id="KW-0720">Serine protease</keyword>
<evidence type="ECO:0000256" key="7">
    <source>
        <dbReference type="ARBA" id="ARBA00023145"/>
    </source>
</evidence>
<dbReference type="InterPro" id="IPR035914">
    <property type="entry name" value="Sperma_CUB_dom_sf"/>
</dbReference>
<keyword evidence="7" id="KW-0865">Zymogen</keyword>
<dbReference type="PROSITE" id="PS00135">
    <property type="entry name" value="TRYPSIN_SER"/>
    <property type="match status" value="1"/>
</dbReference>
<dbReference type="PROSITE" id="PS00134">
    <property type="entry name" value="TRYPSIN_HIS"/>
    <property type="match status" value="1"/>
</dbReference>
<keyword evidence="4 10" id="KW-0732">Signal</keyword>